<organism evidence="1 2">
    <name type="scientific">Halteria grandinella</name>
    <dbReference type="NCBI Taxonomy" id="5974"/>
    <lineage>
        <taxon>Eukaryota</taxon>
        <taxon>Sar</taxon>
        <taxon>Alveolata</taxon>
        <taxon>Ciliophora</taxon>
        <taxon>Intramacronucleata</taxon>
        <taxon>Spirotrichea</taxon>
        <taxon>Stichotrichia</taxon>
        <taxon>Sporadotrichida</taxon>
        <taxon>Halteriidae</taxon>
        <taxon>Halteria</taxon>
    </lineage>
</organism>
<dbReference type="Proteomes" id="UP000785679">
    <property type="component" value="Unassembled WGS sequence"/>
</dbReference>
<accession>A0A8J8NUI5</accession>
<proteinExistence type="predicted"/>
<dbReference type="EMBL" id="RRYP01005766">
    <property type="protein sequence ID" value="TNV81758.1"/>
    <property type="molecule type" value="Genomic_DNA"/>
</dbReference>
<keyword evidence="2" id="KW-1185">Reference proteome</keyword>
<evidence type="ECO:0000313" key="1">
    <source>
        <dbReference type="EMBL" id="TNV81758.1"/>
    </source>
</evidence>
<comment type="caution">
    <text evidence="1">The sequence shown here is derived from an EMBL/GenBank/DDBJ whole genome shotgun (WGS) entry which is preliminary data.</text>
</comment>
<sequence length="225" mass="26604">MAIQTREGIMMLMQINFLQNLKDFTTNMIKMQPTTKMPRASSILKRFTNIKQCRALTFMKLKNKYIILDIFSFAFDATKFSKFAHQISDKFRNLLINENRLMPNIFVPKQPVWVKDKDDLAKVATKKKYRNRKLIVEMKDLVQAMKEQISIPRGICFDQLNIRERDLPVQNDGQIIRKLGFRKLIFPLVHVNDIKQLVLFIYLEARQSPLSRVDLMVNSSMFQRK</sequence>
<evidence type="ECO:0000313" key="2">
    <source>
        <dbReference type="Proteomes" id="UP000785679"/>
    </source>
</evidence>
<reference evidence="1" key="1">
    <citation type="submission" date="2019-06" db="EMBL/GenBank/DDBJ databases">
        <authorList>
            <person name="Zheng W."/>
        </authorList>
    </citation>
    <scope>NUCLEOTIDE SEQUENCE</scope>
    <source>
        <strain evidence="1">QDHG01</strain>
    </source>
</reference>
<name>A0A8J8NUI5_HALGN</name>
<dbReference type="AlphaFoldDB" id="A0A8J8NUI5"/>
<protein>
    <submittedName>
        <fullName evidence="1">Uncharacterized protein</fullName>
    </submittedName>
</protein>
<gene>
    <name evidence="1" type="ORF">FGO68_gene14031</name>
</gene>